<dbReference type="Pfam" id="PF01432">
    <property type="entry name" value="Peptidase_M3"/>
    <property type="match status" value="1"/>
</dbReference>
<accession>K4L0E1</accession>
<keyword evidence="4 9" id="KW-0378">Hydrolase</keyword>
<reference evidence="12 13" key="1">
    <citation type="journal article" date="2013" name="Genome Announc.">
        <title>Complete genome sequence of Simiduia agarivorans SA1(T), a marine bacterium able to degrade a variety of polysaccharides.</title>
        <authorList>
            <person name="Lin S.Y."/>
            <person name="Shieh W.Y."/>
            <person name="Chen J.S."/>
            <person name="Tang S.L."/>
        </authorList>
    </citation>
    <scope>NUCLEOTIDE SEQUENCE [LARGE SCALE GENOMIC DNA]</scope>
    <source>
        <strain evidence="13">DSM 21679 / JCM 13881 / BCRC 17597 / SA1</strain>
    </source>
</reference>
<dbReference type="InterPro" id="IPR001567">
    <property type="entry name" value="Pept_M3A_M3B_dom"/>
</dbReference>
<sequence>MRDDFFPPFGEFTPAQAADAVSHQIAENRAAVDALVASPPAEPMACLRALEAIGDKLNRLWSPVSHLNSVCNSDELRAVYENCLQQLTDYSTDMGQHEGLFALYQSIQASPAFGQLPLAARSGVELALRNFRLAGIDLPTEQRARFKAIKERLSSLANTFSNHVLDATQNWHYHTDKVEDLAGLPESALAQAAQAAEQKQLSGWVVTLDFPSYLAVMTYADQRDLREQVYTAYGTRASEFGDASLDNGPLIVEILTLRQELAGLLGFEHYAALSLAKKMADTPAQVLDFLHDLARESKPVAEQEFAALSEFARTELGLTSLEPWDVSYVSEKLKQRDYAVSQEMLRPYFPAQRVVDGMFAVVKKLFGIDVAPVAQVQVWHPDVQVYSISIDNEVRAYFYLDLYARSKKRGGAWMDECRVRRQTGQGIQLPVAYLTCNFTPPLKDRPSLLTFDEVTTLFHEFGHGLHHMLTKMDVAAVSGINGVAWDAVELPSQFLENWCWEKSVIPLISGHYQTGEILPDELLEKMLAAKHFNAGMFMVRQLEFALFDFELHRQPAPGSTAQVQQLLDQVRQSVAVVLPPANNRFQNSFSHIFAGGYAAGYYSYKWAEVLSADAFSLFEEDGVFDPETGARFRDTILAYGGALPAADLFAQFRGRAPSVEPLLRHSGIRRAA</sequence>
<evidence type="ECO:0000259" key="11">
    <source>
        <dbReference type="Pfam" id="PF19310"/>
    </source>
</evidence>
<protein>
    <recommendedName>
        <fullName evidence="8">oligopeptidase A</fullName>
        <ecNumber evidence="8">3.4.24.70</ecNumber>
    </recommendedName>
</protein>
<dbReference type="GO" id="GO:0004222">
    <property type="term" value="F:metalloendopeptidase activity"/>
    <property type="evidence" value="ECO:0007669"/>
    <property type="project" value="UniProtKB-EC"/>
</dbReference>
<dbReference type="FunFam" id="3.40.390.10:FF:000009">
    <property type="entry name" value="Oligopeptidase A"/>
    <property type="match status" value="1"/>
</dbReference>
<dbReference type="PANTHER" id="PTHR11804">
    <property type="entry name" value="PROTEASE M3 THIMET OLIGOPEPTIDASE-RELATED"/>
    <property type="match status" value="1"/>
</dbReference>
<evidence type="ECO:0000256" key="8">
    <source>
        <dbReference type="ARBA" id="ARBA00026100"/>
    </source>
</evidence>
<dbReference type="Gene3D" id="1.10.1370.10">
    <property type="entry name" value="Neurolysin, domain 3"/>
    <property type="match status" value="1"/>
</dbReference>
<dbReference type="GO" id="GO:0046872">
    <property type="term" value="F:metal ion binding"/>
    <property type="evidence" value="ECO:0007669"/>
    <property type="project" value="UniProtKB-UniRule"/>
</dbReference>
<dbReference type="EC" id="3.4.24.70" evidence="8"/>
<dbReference type="InterPro" id="IPR045090">
    <property type="entry name" value="Pept_M3A_M3B"/>
</dbReference>
<evidence type="ECO:0000313" key="13">
    <source>
        <dbReference type="Proteomes" id="UP000000466"/>
    </source>
</evidence>
<dbReference type="PANTHER" id="PTHR11804:SF84">
    <property type="entry name" value="SACCHAROLYSIN"/>
    <property type="match status" value="1"/>
</dbReference>
<evidence type="ECO:0000256" key="6">
    <source>
        <dbReference type="ARBA" id="ARBA00023049"/>
    </source>
</evidence>
<dbReference type="CDD" id="cd06456">
    <property type="entry name" value="M3A_DCP"/>
    <property type="match status" value="1"/>
</dbReference>
<keyword evidence="5 9" id="KW-0862">Zinc</keyword>
<dbReference type="STRING" id="1117647.M5M_12335"/>
<keyword evidence="13" id="KW-1185">Reference proteome</keyword>
<evidence type="ECO:0000256" key="9">
    <source>
        <dbReference type="RuleBase" id="RU003435"/>
    </source>
</evidence>
<dbReference type="Pfam" id="PF19310">
    <property type="entry name" value="TOP_N"/>
    <property type="match status" value="1"/>
</dbReference>
<dbReference type="InterPro" id="IPR045666">
    <property type="entry name" value="OpdA_N"/>
</dbReference>
<dbReference type="KEGG" id="saga:M5M_12335"/>
<dbReference type="Gene3D" id="3.40.390.10">
    <property type="entry name" value="Collagenase (Catalytic Domain)"/>
    <property type="match status" value="1"/>
</dbReference>
<dbReference type="eggNOG" id="COG0339">
    <property type="taxonomic scope" value="Bacteria"/>
</dbReference>
<dbReference type="InterPro" id="IPR024077">
    <property type="entry name" value="Neurolysin/TOP_dom2"/>
</dbReference>
<keyword evidence="6 9" id="KW-0482">Metalloprotease</keyword>
<dbReference type="SUPFAM" id="SSF55486">
    <property type="entry name" value="Metalloproteases ('zincins'), catalytic domain"/>
    <property type="match status" value="1"/>
</dbReference>
<organism evidence="12 13">
    <name type="scientific">Simiduia agarivorans (strain DSM 21679 / JCM 13881 / BCRC 17597 / SA1)</name>
    <dbReference type="NCBI Taxonomy" id="1117647"/>
    <lineage>
        <taxon>Bacteria</taxon>
        <taxon>Pseudomonadati</taxon>
        <taxon>Pseudomonadota</taxon>
        <taxon>Gammaproteobacteria</taxon>
        <taxon>Cellvibrionales</taxon>
        <taxon>Cellvibrionaceae</taxon>
        <taxon>Simiduia</taxon>
    </lineage>
</organism>
<evidence type="ECO:0000256" key="4">
    <source>
        <dbReference type="ARBA" id="ARBA00022801"/>
    </source>
</evidence>
<feature type="domain" description="Peptidase M3A/M3B catalytic" evidence="10">
    <location>
        <begin position="216"/>
        <end position="667"/>
    </location>
</feature>
<gene>
    <name evidence="12" type="ordered locus">M5M_12335</name>
</gene>
<feature type="domain" description="Oligopeptidase A N-terminal" evidence="11">
    <location>
        <begin position="47"/>
        <end position="143"/>
    </location>
</feature>
<proteinExistence type="inferred from homology"/>
<dbReference type="GO" id="GO:0006518">
    <property type="term" value="P:peptide metabolic process"/>
    <property type="evidence" value="ECO:0007669"/>
    <property type="project" value="TreeGrafter"/>
</dbReference>
<evidence type="ECO:0000256" key="3">
    <source>
        <dbReference type="ARBA" id="ARBA00022723"/>
    </source>
</evidence>
<dbReference type="MEROPS" id="M03.004"/>
<keyword evidence="3 9" id="KW-0479">Metal-binding</keyword>
<comment type="catalytic activity">
    <reaction evidence="7">
        <text>Hydrolysis of oligopeptides, with broad specificity. Gly or Ala commonly occur as P1 or P1' residues, but more distant residues are also important, as is shown by the fact that Z-Gly-Pro-Gly-|-Gly-Pro-Ala is cleaved, but not Z-(Gly)(5).</text>
        <dbReference type="EC" id="3.4.24.70"/>
    </reaction>
</comment>
<comment type="cofactor">
    <cofactor evidence="9">
        <name>Zn(2+)</name>
        <dbReference type="ChEBI" id="CHEBI:29105"/>
    </cofactor>
    <text evidence="9">Binds 1 zinc ion.</text>
</comment>
<keyword evidence="2 9" id="KW-0645">Protease</keyword>
<name>K4L0E1_SIMAS</name>
<dbReference type="AlphaFoldDB" id="K4L0E1"/>
<dbReference type="HOGENOM" id="CLU_001805_4_1_6"/>
<dbReference type="Gene3D" id="1.10.1370.40">
    <property type="match status" value="1"/>
</dbReference>
<dbReference type="InterPro" id="IPR024079">
    <property type="entry name" value="MetalloPept_cat_dom_sf"/>
</dbReference>
<evidence type="ECO:0000256" key="2">
    <source>
        <dbReference type="ARBA" id="ARBA00022670"/>
    </source>
</evidence>
<dbReference type="GO" id="GO:0005829">
    <property type="term" value="C:cytosol"/>
    <property type="evidence" value="ECO:0007669"/>
    <property type="project" value="UniProtKB-ARBA"/>
</dbReference>
<dbReference type="InterPro" id="IPR034005">
    <property type="entry name" value="M3A_DCP"/>
</dbReference>
<dbReference type="Proteomes" id="UP000000466">
    <property type="component" value="Chromosome"/>
</dbReference>
<evidence type="ECO:0000256" key="1">
    <source>
        <dbReference type="ARBA" id="ARBA00006040"/>
    </source>
</evidence>
<dbReference type="EMBL" id="CP003746">
    <property type="protein sequence ID" value="AFU99627.1"/>
    <property type="molecule type" value="Genomic_DNA"/>
</dbReference>
<evidence type="ECO:0000256" key="7">
    <source>
        <dbReference type="ARBA" id="ARBA00024603"/>
    </source>
</evidence>
<evidence type="ECO:0000313" key="12">
    <source>
        <dbReference type="EMBL" id="AFU99627.1"/>
    </source>
</evidence>
<comment type="similarity">
    <text evidence="1 9">Belongs to the peptidase M3 family.</text>
</comment>
<evidence type="ECO:0000256" key="5">
    <source>
        <dbReference type="ARBA" id="ARBA00022833"/>
    </source>
</evidence>
<evidence type="ECO:0000259" key="10">
    <source>
        <dbReference type="Pfam" id="PF01432"/>
    </source>
</evidence>
<dbReference type="GO" id="GO:0006508">
    <property type="term" value="P:proteolysis"/>
    <property type="evidence" value="ECO:0007669"/>
    <property type="project" value="UniProtKB-KW"/>
</dbReference>